<evidence type="ECO:0000313" key="2">
    <source>
        <dbReference type="EMBL" id="KGF72008.1"/>
    </source>
</evidence>
<keyword evidence="1" id="KW-0812">Transmembrane</keyword>
<keyword evidence="3" id="KW-1185">Reference proteome</keyword>
<evidence type="ECO:0000256" key="1">
    <source>
        <dbReference type="SAM" id="Phobius"/>
    </source>
</evidence>
<sequence length="339" mass="37617">MFYVLQTPLAAAEYFLALLGSPFAKAAPQAALLGVVPLVMWGSFALLSWQQRASRFRIQAAPWLSLGLFPLLFALLVTVGRAGFGLDQATSSRYTTPAMLLVVAVIQLWRLWLMEFPHTQRQYRLWTRVATLLAALLIYSWVLGSGEALTDGRRVALERATGKACLEVLPLLVSNSNTDRCLQTLYPAPGVVRQRMETLQQLGWRSFLTAMAWSPHPTQTYGYIDQPATTSQPMLIRPPHPLTLAGWAILPNSDQQPVVFFTQNAQKVFFAVARGGMDSPDVAKALGSARYGRSRWEAEILTGTLPLAPTVINAWVYDSNQQKFVKLKGEPQIKVVEES</sequence>
<feature type="transmembrane region" description="Helical" evidence="1">
    <location>
        <begin position="125"/>
        <end position="144"/>
    </location>
</feature>
<feature type="transmembrane region" description="Helical" evidence="1">
    <location>
        <begin position="61"/>
        <end position="82"/>
    </location>
</feature>
<keyword evidence="1" id="KW-0472">Membrane</keyword>
<proteinExistence type="predicted"/>
<dbReference type="AlphaFoldDB" id="A0A098TMD9"/>
<organism evidence="2 3">
    <name type="scientific">Neosynechococcus sphagnicola sy1</name>
    <dbReference type="NCBI Taxonomy" id="1497020"/>
    <lineage>
        <taxon>Bacteria</taxon>
        <taxon>Bacillati</taxon>
        <taxon>Cyanobacteriota</taxon>
        <taxon>Cyanophyceae</taxon>
        <taxon>Neosynechococcales</taxon>
        <taxon>Neosynechococcaceae</taxon>
        <taxon>Neosynechococcus</taxon>
    </lineage>
</organism>
<accession>A0A098TMD9</accession>
<comment type="caution">
    <text evidence="2">The sequence shown here is derived from an EMBL/GenBank/DDBJ whole genome shotgun (WGS) entry which is preliminary data.</text>
</comment>
<reference evidence="2 3" key="1">
    <citation type="journal article" date="2014" name="Mol. Ecol.">
        <title>Evolution of Synechococcus.</title>
        <authorList>
            <person name="Dvorak P."/>
            <person name="Casamatta D."/>
            <person name="Hasler P."/>
            <person name="Poulickova A."/>
            <person name="Ondrej V."/>
            <person name="Sanges R."/>
        </authorList>
    </citation>
    <scope>NUCLEOTIDE SEQUENCE [LARGE SCALE GENOMIC DNA]</scope>
    <source>
        <strain evidence="2 3">CAUP A 1101</strain>
    </source>
</reference>
<feature type="transmembrane region" description="Helical" evidence="1">
    <location>
        <begin position="30"/>
        <end position="49"/>
    </location>
</feature>
<dbReference type="EMBL" id="JJML01000041">
    <property type="protein sequence ID" value="KGF72008.1"/>
    <property type="molecule type" value="Genomic_DNA"/>
</dbReference>
<gene>
    <name evidence="2" type="ORF">DO97_13310</name>
</gene>
<feature type="transmembrane region" description="Helical" evidence="1">
    <location>
        <begin position="94"/>
        <end position="113"/>
    </location>
</feature>
<protein>
    <submittedName>
        <fullName evidence="2">Uncharacterized protein</fullName>
    </submittedName>
</protein>
<evidence type="ECO:0000313" key="3">
    <source>
        <dbReference type="Proteomes" id="UP000030170"/>
    </source>
</evidence>
<dbReference type="Proteomes" id="UP000030170">
    <property type="component" value="Unassembled WGS sequence"/>
</dbReference>
<keyword evidence="1" id="KW-1133">Transmembrane helix</keyword>
<name>A0A098TMD9_9CYAN</name>
<dbReference type="STRING" id="1497020.DO97_13310"/>